<evidence type="ECO:0000313" key="1">
    <source>
        <dbReference type="EMBL" id="OMC37262.1"/>
    </source>
</evidence>
<comment type="caution">
    <text evidence="1">The sequence shown here is derived from an EMBL/GenBank/DDBJ whole genome shotgun (WGS) entry which is preliminary data.</text>
</comment>
<accession>A0ABD6QG28</accession>
<evidence type="ECO:0000313" key="2">
    <source>
        <dbReference type="Proteomes" id="UP000187001"/>
    </source>
</evidence>
<dbReference type="EMBL" id="MBER01000142">
    <property type="protein sequence ID" value="OMC37262.1"/>
    <property type="molecule type" value="Genomic_DNA"/>
</dbReference>
<reference evidence="1 2" key="1">
    <citation type="submission" date="2016-07" db="EMBL/GenBank/DDBJ databases">
        <authorList>
            <person name="Sutton G."/>
            <person name="Brinkac L."/>
            <person name="Sanka R."/>
            <person name="Adams M."/>
            <person name="Lau E."/>
            <person name="Kumar A."/>
            <person name="Macaden R."/>
        </authorList>
    </citation>
    <scope>NUCLEOTIDE SEQUENCE [LARGE SCALE GENOMIC DNA]</scope>
    <source>
        <strain evidence="1 2">GA-0871</strain>
    </source>
</reference>
<sequence>MLSIKLPRRLRAVPDLGPYEIHVGALVEHHVGLTVVLRKRLSDGRSNLLTGPLRYVPTAAKVKPLLVVQIGDYSTGLHPSSTVMVIPNGYKATVTVAPTTLPEGDQP</sequence>
<dbReference type="Proteomes" id="UP000187001">
    <property type="component" value="Unassembled WGS sequence"/>
</dbReference>
<organism evidence="1 2">
    <name type="scientific">Mycolicibacterium fortuitum</name>
    <name type="common">Mycobacterium fortuitum</name>
    <dbReference type="NCBI Taxonomy" id="1766"/>
    <lineage>
        <taxon>Bacteria</taxon>
        <taxon>Bacillati</taxon>
        <taxon>Actinomycetota</taxon>
        <taxon>Actinomycetes</taxon>
        <taxon>Mycobacteriales</taxon>
        <taxon>Mycobacteriaceae</taxon>
        <taxon>Mycolicibacterium</taxon>
    </lineage>
</organism>
<protein>
    <submittedName>
        <fullName evidence="1">Uncharacterized protein</fullName>
    </submittedName>
</protein>
<dbReference type="RefSeq" id="WP_076207299.1">
    <property type="nucleotide sequence ID" value="NZ_MBER01000142.1"/>
</dbReference>
<proteinExistence type="predicted"/>
<dbReference type="AlphaFoldDB" id="A0ABD6QG28"/>
<gene>
    <name evidence="1" type="ORF">A5742_09965</name>
</gene>
<name>A0ABD6QG28_MYCFO</name>